<protein>
    <submittedName>
        <fullName evidence="8">Cytochrome d ubiquinol oxidase subunit II</fullName>
    </submittedName>
</protein>
<feature type="transmembrane region" description="Helical" evidence="7">
    <location>
        <begin position="108"/>
        <end position="131"/>
    </location>
</feature>
<dbReference type="GO" id="GO:0019646">
    <property type="term" value="P:aerobic electron transport chain"/>
    <property type="evidence" value="ECO:0007669"/>
    <property type="project" value="TreeGrafter"/>
</dbReference>
<accession>A0A366LNS5</accession>
<dbReference type="GO" id="GO:0005886">
    <property type="term" value="C:plasma membrane"/>
    <property type="evidence" value="ECO:0007669"/>
    <property type="project" value="UniProtKB-SubCell"/>
</dbReference>
<dbReference type="PANTHER" id="PTHR43141">
    <property type="entry name" value="CYTOCHROME BD2 SUBUNIT II"/>
    <property type="match status" value="1"/>
</dbReference>
<evidence type="ECO:0000256" key="3">
    <source>
        <dbReference type="ARBA" id="ARBA00022475"/>
    </source>
</evidence>
<comment type="similarity">
    <text evidence="2">Belongs to the cytochrome ubiquinol oxidase subunit 2 family.</text>
</comment>
<evidence type="ECO:0000256" key="6">
    <source>
        <dbReference type="ARBA" id="ARBA00023136"/>
    </source>
</evidence>
<dbReference type="Pfam" id="PF02322">
    <property type="entry name" value="Cyt_bd_oxida_II"/>
    <property type="match status" value="1"/>
</dbReference>
<keyword evidence="5 7" id="KW-1133">Transmembrane helix</keyword>
<keyword evidence="6 7" id="KW-0472">Membrane</keyword>
<dbReference type="AlphaFoldDB" id="A0A366LNS5"/>
<organism evidence="8 9">
    <name type="scientific">Spongiactinospora rosea</name>
    <dbReference type="NCBI Taxonomy" id="2248750"/>
    <lineage>
        <taxon>Bacteria</taxon>
        <taxon>Bacillati</taxon>
        <taxon>Actinomycetota</taxon>
        <taxon>Actinomycetes</taxon>
        <taxon>Streptosporangiales</taxon>
        <taxon>Streptosporangiaceae</taxon>
        <taxon>Spongiactinospora</taxon>
    </lineage>
</organism>
<reference evidence="8 9" key="1">
    <citation type="submission" date="2018-06" db="EMBL/GenBank/DDBJ databases">
        <title>Sphaerisporangium craniellae sp. nov., isolated from a marine sponge in the South China Sea.</title>
        <authorList>
            <person name="Li L."/>
        </authorList>
    </citation>
    <scope>NUCLEOTIDE SEQUENCE [LARGE SCALE GENOMIC DNA]</scope>
    <source>
        <strain evidence="8 9">LHW63015</strain>
    </source>
</reference>
<proteinExistence type="inferred from homology"/>
<feature type="transmembrane region" description="Helical" evidence="7">
    <location>
        <begin position="212"/>
        <end position="233"/>
    </location>
</feature>
<evidence type="ECO:0000256" key="5">
    <source>
        <dbReference type="ARBA" id="ARBA00022989"/>
    </source>
</evidence>
<dbReference type="InterPro" id="IPR003317">
    <property type="entry name" value="Cyt-d_oxidase_su2"/>
</dbReference>
<feature type="transmembrane region" description="Helical" evidence="7">
    <location>
        <begin position="81"/>
        <end position="101"/>
    </location>
</feature>
<keyword evidence="4 7" id="KW-0812">Transmembrane</keyword>
<evidence type="ECO:0000313" key="8">
    <source>
        <dbReference type="EMBL" id="RBQ15605.1"/>
    </source>
</evidence>
<dbReference type="GO" id="GO:0070069">
    <property type="term" value="C:cytochrome complex"/>
    <property type="evidence" value="ECO:0007669"/>
    <property type="project" value="TreeGrafter"/>
</dbReference>
<evidence type="ECO:0000256" key="1">
    <source>
        <dbReference type="ARBA" id="ARBA00004651"/>
    </source>
</evidence>
<dbReference type="GO" id="GO:0009055">
    <property type="term" value="F:electron transfer activity"/>
    <property type="evidence" value="ECO:0007669"/>
    <property type="project" value="TreeGrafter"/>
</dbReference>
<gene>
    <name evidence="8" type="ORF">DP939_35115</name>
</gene>
<feature type="transmembrane region" description="Helical" evidence="7">
    <location>
        <begin position="137"/>
        <end position="160"/>
    </location>
</feature>
<dbReference type="Proteomes" id="UP000253303">
    <property type="component" value="Unassembled WGS sequence"/>
</dbReference>
<feature type="transmembrane region" description="Helical" evidence="7">
    <location>
        <begin position="181"/>
        <end position="200"/>
    </location>
</feature>
<feature type="transmembrane region" description="Helical" evidence="7">
    <location>
        <begin position="6"/>
        <end position="33"/>
    </location>
</feature>
<comment type="subcellular location">
    <subcellularLocation>
        <location evidence="1">Cell membrane</location>
        <topology evidence="1">Multi-pass membrane protein</topology>
    </subcellularLocation>
</comment>
<dbReference type="PANTHER" id="PTHR43141:SF4">
    <property type="entry name" value="CYTOCHROME BD2 SUBUNIT II"/>
    <property type="match status" value="1"/>
</dbReference>
<name>A0A366LNS5_9ACTN</name>
<feature type="transmembrane region" description="Helical" evidence="7">
    <location>
        <begin position="45"/>
        <end position="69"/>
    </location>
</feature>
<keyword evidence="9" id="KW-1185">Reference proteome</keyword>
<evidence type="ECO:0000256" key="2">
    <source>
        <dbReference type="ARBA" id="ARBA00007543"/>
    </source>
</evidence>
<evidence type="ECO:0000256" key="4">
    <source>
        <dbReference type="ARBA" id="ARBA00022692"/>
    </source>
</evidence>
<sequence length="261" mass="27249">MELLAIGVLACYAVGYLVLAGADLGAGMLLPYLGRTRAERRLVRLAVMPFFLTTEVWLVAAVGVIAGAFPALEETLIGGNYTAVVLLLFGWVVRDLGLWLYGGGGRTAVAAITAGSWTVAVSLGLLLSGIAGLSPLVGVPLVAALFCAHGLTFAALRLPGAPRERAGRLWAGTAARPGERVAFGVTAVALAALGVLAGARLPLRDSLAEPTFLVPVMAVVTPLLLATQAWAWWTFRHRVSADDPDPLGVQYANAEQIRRSA</sequence>
<comment type="caution">
    <text evidence="8">The sequence shown here is derived from an EMBL/GenBank/DDBJ whole genome shotgun (WGS) entry which is preliminary data.</text>
</comment>
<evidence type="ECO:0000256" key="7">
    <source>
        <dbReference type="SAM" id="Phobius"/>
    </source>
</evidence>
<dbReference type="EMBL" id="QMEY01000022">
    <property type="protein sequence ID" value="RBQ15605.1"/>
    <property type="molecule type" value="Genomic_DNA"/>
</dbReference>
<keyword evidence="3" id="KW-1003">Cell membrane</keyword>
<evidence type="ECO:0000313" key="9">
    <source>
        <dbReference type="Proteomes" id="UP000253303"/>
    </source>
</evidence>
<dbReference type="RefSeq" id="WP_113985145.1">
    <property type="nucleotide sequence ID" value="NZ_QMEY01000022.1"/>
</dbReference>
<dbReference type="GO" id="GO:0016682">
    <property type="term" value="F:oxidoreductase activity, acting on diphenols and related substances as donors, oxygen as acceptor"/>
    <property type="evidence" value="ECO:0007669"/>
    <property type="project" value="TreeGrafter"/>
</dbReference>
<dbReference type="OrthoDB" id="9776710at2"/>